<dbReference type="EMBL" id="JALJOR010000001">
    <property type="protein sequence ID" value="KAK9830380.1"/>
    <property type="molecule type" value="Genomic_DNA"/>
</dbReference>
<name>A0AAW1R9Z8_9CHLO</name>
<evidence type="ECO:0000313" key="4">
    <source>
        <dbReference type="EMBL" id="KAK9830380.1"/>
    </source>
</evidence>
<evidence type="ECO:0000256" key="1">
    <source>
        <dbReference type="ARBA" id="ARBA00007355"/>
    </source>
</evidence>
<proteinExistence type="inferred from homology"/>
<dbReference type="PANTHER" id="PTHR12910:SF2">
    <property type="entry name" value="NADH DEHYDROGENASE [UBIQUINONE] 1 ALPHA SUBCOMPLEX SUBUNIT 12"/>
    <property type="match status" value="1"/>
</dbReference>
<keyword evidence="2" id="KW-0679">Respiratory chain</keyword>
<keyword evidence="2" id="KW-0496">Mitochondrion</keyword>
<reference evidence="4 5" key="1">
    <citation type="journal article" date="2024" name="Nat. Commun.">
        <title>Phylogenomics reveals the evolutionary origins of lichenization in chlorophyte algae.</title>
        <authorList>
            <person name="Puginier C."/>
            <person name="Libourel C."/>
            <person name="Otte J."/>
            <person name="Skaloud P."/>
            <person name="Haon M."/>
            <person name="Grisel S."/>
            <person name="Petersen M."/>
            <person name="Berrin J.G."/>
            <person name="Delaux P.M."/>
            <person name="Dal Grande F."/>
            <person name="Keller J."/>
        </authorList>
    </citation>
    <scope>NUCLEOTIDE SEQUENCE [LARGE SCALE GENOMIC DNA]</scope>
    <source>
        <strain evidence="4 5">SAG 2043</strain>
    </source>
</reference>
<comment type="caution">
    <text evidence="4">The sequence shown here is derived from an EMBL/GenBank/DDBJ whole genome shotgun (WGS) entry which is preliminary data.</text>
</comment>
<dbReference type="InterPro" id="IPR007763">
    <property type="entry name" value="NDUFA12"/>
</dbReference>
<evidence type="ECO:0000256" key="2">
    <source>
        <dbReference type="RuleBase" id="RU363103"/>
    </source>
</evidence>
<evidence type="ECO:0000256" key="3">
    <source>
        <dbReference type="SAM" id="MobiDB-lite"/>
    </source>
</evidence>
<dbReference type="Pfam" id="PF05071">
    <property type="entry name" value="NDUFA12"/>
    <property type="match status" value="1"/>
</dbReference>
<evidence type="ECO:0000313" key="5">
    <source>
        <dbReference type="Proteomes" id="UP001489004"/>
    </source>
</evidence>
<keyword evidence="5" id="KW-1185">Reference proteome</keyword>
<comment type="subcellular location">
    <subcellularLocation>
        <location evidence="2">Mitochondrion inner membrane</location>
        <topology evidence="2">Peripheral membrane protein</topology>
        <orientation evidence="2">Matrix side</orientation>
    </subcellularLocation>
</comment>
<accession>A0AAW1R9Z8</accession>
<dbReference type="PANTHER" id="PTHR12910">
    <property type="entry name" value="NADH-UBIQUINONE OXIDOREDUCTASE SUBUNIT B17.2"/>
    <property type="match status" value="1"/>
</dbReference>
<keyword evidence="2" id="KW-0249">Electron transport</keyword>
<feature type="region of interest" description="Disordered" evidence="3">
    <location>
        <begin position="129"/>
        <end position="155"/>
    </location>
</feature>
<dbReference type="Proteomes" id="UP001489004">
    <property type="component" value="Unassembled WGS sequence"/>
</dbReference>
<comment type="function">
    <text evidence="2">Accessory subunit of the mitochondrial membrane respiratory chain NADH dehydrogenase (Complex I), that is believed not to be involved in catalysis. Complex I functions in the transfer of electrons from NADH to the respiratory chain. The immediate electron acceptor for the enzyme is believed to be ubiquinone.</text>
</comment>
<keyword evidence="2" id="KW-0999">Mitochondrion inner membrane</keyword>
<protein>
    <recommendedName>
        <fullName evidence="2">NADH dehydrogenase [ubiquinone] 1 alpha subcomplex subunit 12</fullName>
    </recommendedName>
</protein>
<keyword evidence="2" id="KW-0472">Membrane</keyword>
<dbReference type="GO" id="GO:0005743">
    <property type="term" value="C:mitochondrial inner membrane"/>
    <property type="evidence" value="ECO:0007669"/>
    <property type="project" value="UniProtKB-SubCell"/>
</dbReference>
<dbReference type="GO" id="GO:0045271">
    <property type="term" value="C:respiratory chain complex I"/>
    <property type="evidence" value="ECO:0007669"/>
    <property type="project" value="InterPro"/>
</dbReference>
<sequence length="155" mass="17548">MGSLVKFLQETYGKKSLLDAIKAGGWKALIDGNVGQTTLVHGPGATLVGTDEFGNKYYERMTEQFGRHRWVVYGNLNWEAHGQEPTTVPAEWHGWLHSIYDTPPSKVPPKKPIYALTQKPNMTGQPGCFLPKGAWQNPEKRNWQKMQMWQPPSRA</sequence>
<gene>
    <name evidence="4" type="ORF">WJX72_011448</name>
</gene>
<keyword evidence="2" id="KW-0813">Transport</keyword>
<organism evidence="4 5">
    <name type="scientific">[Myrmecia] bisecta</name>
    <dbReference type="NCBI Taxonomy" id="41462"/>
    <lineage>
        <taxon>Eukaryota</taxon>
        <taxon>Viridiplantae</taxon>
        <taxon>Chlorophyta</taxon>
        <taxon>core chlorophytes</taxon>
        <taxon>Trebouxiophyceae</taxon>
        <taxon>Trebouxiales</taxon>
        <taxon>Trebouxiaceae</taxon>
        <taxon>Myrmecia</taxon>
    </lineage>
</organism>
<comment type="similarity">
    <text evidence="1 2">Belongs to the complex I NDUFA12 subunit family.</text>
</comment>
<dbReference type="AlphaFoldDB" id="A0AAW1R9Z8"/>
<dbReference type="GO" id="GO:0006979">
    <property type="term" value="P:response to oxidative stress"/>
    <property type="evidence" value="ECO:0007669"/>
    <property type="project" value="TreeGrafter"/>
</dbReference>